<dbReference type="PANTHER" id="PTHR30537:SF5">
    <property type="entry name" value="HTH-TYPE TRANSCRIPTIONAL ACTIVATOR TTDR-RELATED"/>
    <property type="match status" value="1"/>
</dbReference>
<evidence type="ECO:0000259" key="5">
    <source>
        <dbReference type="PROSITE" id="PS50931"/>
    </source>
</evidence>
<gene>
    <name evidence="6" type="ORF">KZJ38_07255</name>
</gene>
<keyword evidence="7" id="KW-1185">Reference proteome</keyword>
<dbReference type="CDD" id="cd08422">
    <property type="entry name" value="PBP2_CrgA_like"/>
    <property type="match status" value="1"/>
</dbReference>
<dbReference type="InterPro" id="IPR036388">
    <property type="entry name" value="WH-like_DNA-bd_sf"/>
</dbReference>
<sequence length="308" mass="33942">MKHDHLRILLEVARHGTFSTVARQRNVDPSSISRVVQSAERELGVRLFQRSTRQVVLTEAGDAYLSHVSRLLEELDAASNSVREFAQRPKGTLRVTASVAFGQACVVPLLPEFLARYPEIRIELILADGNLDMLTERIDLAVRLSPHMGNDVVRVKWFDASYRICASPDYLRRHGAIQCPEDLRSHKCVLFGLPNHQSEWWITGQSSRAQHIEVVGAAIVSNGLAQRALTLAGVGPALMPIWLINDDLAAGRLVDVLPDCAAVPADFDGGAWLLYPGRTFLPAKTRTIVDFLLSKAKQQGSPQEGKGA</sequence>
<dbReference type="InterPro" id="IPR005119">
    <property type="entry name" value="LysR_subst-bd"/>
</dbReference>
<dbReference type="PROSITE" id="PS50931">
    <property type="entry name" value="HTH_LYSR"/>
    <property type="match status" value="1"/>
</dbReference>
<dbReference type="EMBL" id="CP080095">
    <property type="protein sequence ID" value="QYD70102.1"/>
    <property type="molecule type" value="Genomic_DNA"/>
</dbReference>
<dbReference type="InterPro" id="IPR058163">
    <property type="entry name" value="LysR-type_TF_proteobact-type"/>
</dbReference>
<keyword evidence="4" id="KW-0804">Transcription</keyword>
<dbReference type="Proteomes" id="UP000826462">
    <property type="component" value="Chromosome 1"/>
</dbReference>
<dbReference type="SUPFAM" id="SSF46785">
    <property type="entry name" value="Winged helix' DNA-binding domain"/>
    <property type="match status" value="1"/>
</dbReference>
<evidence type="ECO:0000256" key="1">
    <source>
        <dbReference type="ARBA" id="ARBA00009437"/>
    </source>
</evidence>
<dbReference type="Pfam" id="PF03466">
    <property type="entry name" value="LysR_substrate"/>
    <property type="match status" value="1"/>
</dbReference>
<accession>A0ABX8UP74</accession>
<keyword evidence="2" id="KW-0805">Transcription regulation</keyword>
<dbReference type="PANTHER" id="PTHR30537">
    <property type="entry name" value="HTH-TYPE TRANSCRIPTIONAL REGULATOR"/>
    <property type="match status" value="1"/>
</dbReference>
<dbReference type="Pfam" id="PF00126">
    <property type="entry name" value="HTH_1"/>
    <property type="match status" value="1"/>
</dbReference>
<dbReference type="RefSeq" id="WP_219799429.1">
    <property type="nucleotide sequence ID" value="NZ_CP080095.1"/>
</dbReference>
<evidence type="ECO:0000256" key="4">
    <source>
        <dbReference type="ARBA" id="ARBA00023163"/>
    </source>
</evidence>
<evidence type="ECO:0000313" key="6">
    <source>
        <dbReference type="EMBL" id="QYD70102.1"/>
    </source>
</evidence>
<organism evidence="6 7">
    <name type="scientific">Paraburkholderia edwinii</name>
    <dbReference type="NCBI Taxonomy" id="2861782"/>
    <lineage>
        <taxon>Bacteria</taxon>
        <taxon>Pseudomonadati</taxon>
        <taxon>Pseudomonadota</taxon>
        <taxon>Betaproteobacteria</taxon>
        <taxon>Burkholderiales</taxon>
        <taxon>Burkholderiaceae</taxon>
        <taxon>Paraburkholderia</taxon>
    </lineage>
</organism>
<dbReference type="SUPFAM" id="SSF53850">
    <property type="entry name" value="Periplasmic binding protein-like II"/>
    <property type="match status" value="1"/>
</dbReference>
<evidence type="ECO:0000313" key="7">
    <source>
        <dbReference type="Proteomes" id="UP000826462"/>
    </source>
</evidence>
<dbReference type="InterPro" id="IPR036390">
    <property type="entry name" value="WH_DNA-bd_sf"/>
</dbReference>
<proteinExistence type="inferred from homology"/>
<dbReference type="Gene3D" id="3.40.190.290">
    <property type="match status" value="1"/>
</dbReference>
<protein>
    <submittedName>
        <fullName evidence="6">LysR family transcriptional regulator</fullName>
    </submittedName>
</protein>
<dbReference type="InterPro" id="IPR000847">
    <property type="entry name" value="LysR_HTH_N"/>
</dbReference>
<feature type="domain" description="HTH lysR-type" evidence="5">
    <location>
        <begin position="1"/>
        <end position="58"/>
    </location>
</feature>
<comment type="similarity">
    <text evidence="1">Belongs to the LysR transcriptional regulatory family.</text>
</comment>
<keyword evidence="3" id="KW-0238">DNA-binding</keyword>
<name>A0ABX8UP74_9BURK</name>
<dbReference type="Gene3D" id="1.10.10.10">
    <property type="entry name" value="Winged helix-like DNA-binding domain superfamily/Winged helix DNA-binding domain"/>
    <property type="match status" value="1"/>
</dbReference>
<reference evidence="6 7" key="1">
    <citation type="submission" date="2021-07" db="EMBL/GenBank/DDBJ databases">
        <title>Paraburkholderia edwinii protects Aspergillus sp. from phenazines by acting as a toxin sponge.</title>
        <authorList>
            <person name="Dahlstrom K.M."/>
            <person name="Newman D.K."/>
        </authorList>
    </citation>
    <scope>NUCLEOTIDE SEQUENCE [LARGE SCALE GENOMIC DNA]</scope>
    <source>
        <strain evidence="6 7">Pe01</strain>
    </source>
</reference>
<evidence type="ECO:0000256" key="3">
    <source>
        <dbReference type="ARBA" id="ARBA00023125"/>
    </source>
</evidence>
<evidence type="ECO:0000256" key="2">
    <source>
        <dbReference type="ARBA" id="ARBA00023015"/>
    </source>
</evidence>